<feature type="signal peptide" evidence="3">
    <location>
        <begin position="1"/>
        <end position="18"/>
    </location>
</feature>
<feature type="compositionally biased region" description="Basic residues" evidence="2">
    <location>
        <begin position="162"/>
        <end position="177"/>
    </location>
</feature>
<evidence type="ECO:0000256" key="1">
    <source>
        <dbReference type="ARBA" id="ARBA00022729"/>
    </source>
</evidence>
<feature type="chain" id="PRO_5004023479" description="Yeast cell wall synthesis Kre9/Knh1-like N-terminal domain-containing protein" evidence="3">
    <location>
        <begin position="19"/>
        <end position="250"/>
    </location>
</feature>
<feature type="domain" description="Yeast cell wall synthesis Kre9/Knh1-like N-terminal" evidence="4">
    <location>
        <begin position="24"/>
        <end position="114"/>
    </location>
</feature>
<evidence type="ECO:0000256" key="2">
    <source>
        <dbReference type="SAM" id="MobiDB-lite"/>
    </source>
</evidence>
<protein>
    <recommendedName>
        <fullName evidence="4">Yeast cell wall synthesis Kre9/Knh1-like N-terminal domain-containing protein</fullName>
    </recommendedName>
</protein>
<dbReference type="PANTHER" id="PTHR35185">
    <property type="entry name" value="SERINE/THREONINE-RICH PROTEIN ADG2-RELATED"/>
    <property type="match status" value="1"/>
</dbReference>
<dbReference type="AlphaFoldDB" id="M2QCY5"/>
<proteinExistence type="predicted"/>
<reference evidence="5 6" key="1">
    <citation type="journal article" date="2012" name="Proc. Natl. Acad. Sci. U.S.A.">
        <title>Comparative genomics of Ceriporiopsis subvermispora and Phanerochaete chrysosporium provide insight into selective ligninolysis.</title>
        <authorList>
            <person name="Fernandez-Fueyo E."/>
            <person name="Ruiz-Duenas F.J."/>
            <person name="Ferreira P."/>
            <person name="Floudas D."/>
            <person name="Hibbett D.S."/>
            <person name="Canessa P."/>
            <person name="Larrondo L.F."/>
            <person name="James T.Y."/>
            <person name="Seelenfreund D."/>
            <person name="Lobos S."/>
            <person name="Polanco R."/>
            <person name="Tello M."/>
            <person name="Honda Y."/>
            <person name="Watanabe T."/>
            <person name="Watanabe T."/>
            <person name="Ryu J.S."/>
            <person name="Kubicek C.P."/>
            <person name="Schmoll M."/>
            <person name="Gaskell J."/>
            <person name="Hammel K.E."/>
            <person name="St John F.J."/>
            <person name="Vanden Wymelenberg A."/>
            <person name="Sabat G."/>
            <person name="Splinter BonDurant S."/>
            <person name="Syed K."/>
            <person name="Yadav J.S."/>
            <person name="Doddapaneni H."/>
            <person name="Subramanian V."/>
            <person name="Lavin J.L."/>
            <person name="Oguiza J.A."/>
            <person name="Perez G."/>
            <person name="Pisabarro A.G."/>
            <person name="Ramirez L."/>
            <person name="Santoyo F."/>
            <person name="Master E."/>
            <person name="Coutinho P.M."/>
            <person name="Henrissat B."/>
            <person name="Lombard V."/>
            <person name="Magnuson J.K."/>
            <person name="Kuees U."/>
            <person name="Hori C."/>
            <person name="Igarashi K."/>
            <person name="Samejima M."/>
            <person name="Held B.W."/>
            <person name="Barry K.W."/>
            <person name="LaButti K.M."/>
            <person name="Lapidus A."/>
            <person name="Lindquist E.A."/>
            <person name="Lucas S.M."/>
            <person name="Riley R."/>
            <person name="Salamov A.A."/>
            <person name="Hoffmeister D."/>
            <person name="Schwenk D."/>
            <person name="Hadar Y."/>
            <person name="Yarden O."/>
            <person name="de Vries R.P."/>
            <person name="Wiebenga A."/>
            <person name="Stenlid J."/>
            <person name="Eastwood D."/>
            <person name="Grigoriev I.V."/>
            <person name="Berka R.M."/>
            <person name="Blanchette R.A."/>
            <person name="Kersten P."/>
            <person name="Martinez A.T."/>
            <person name="Vicuna R."/>
            <person name="Cullen D."/>
        </authorList>
    </citation>
    <scope>NUCLEOTIDE SEQUENCE [LARGE SCALE GENOMIC DNA]</scope>
    <source>
        <strain evidence="5 6">B</strain>
    </source>
</reference>
<gene>
    <name evidence="5" type="ORF">CERSUDRAFT_116430</name>
</gene>
<organism evidence="5 6">
    <name type="scientific">Ceriporiopsis subvermispora (strain B)</name>
    <name type="common">White-rot fungus</name>
    <name type="synonym">Gelatoporia subvermispora</name>
    <dbReference type="NCBI Taxonomy" id="914234"/>
    <lineage>
        <taxon>Eukaryota</taxon>
        <taxon>Fungi</taxon>
        <taxon>Dikarya</taxon>
        <taxon>Basidiomycota</taxon>
        <taxon>Agaricomycotina</taxon>
        <taxon>Agaricomycetes</taxon>
        <taxon>Polyporales</taxon>
        <taxon>Gelatoporiaceae</taxon>
        <taxon>Gelatoporia</taxon>
    </lineage>
</organism>
<evidence type="ECO:0000313" key="6">
    <source>
        <dbReference type="Proteomes" id="UP000016930"/>
    </source>
</evidence>
<keyword evidence="6" id="KW-1185">Reference proteome</keyword>
<dbReference type="OrthoDB" id="5420143at2759"/>
<dbReference type="HOGENOM" id="CLU_1111253_0_0_1"/>
<dbReference type="Proteomes" id="UP000016930">
    <property type="component" value="Unassembled WGS sequence"/>
</dbReference>
<accession>M2QCY5</accession>
<evidence type="ECO:0000313" key="5">
    <source>
        <dbReference type="EMBL" id="EMD34893.1"/>
    </source>
</evidence>
<dbReference type="STRING" id="914234.M2QCY5"/>
<dbReference type="Pfam" id="PF10342">
    <property type="entry name" value="Kre9_KNH"/>
    <property type="match status" value="1"/>
</dbReference>
<dbReference type="InterPro" id="IPR018466">
    <property type="entry name" value="Kre9/Knh1-like_N"/>
</dbReference>
<name>M2QCY5_CERS8</name>
<evidence type="ECO:0000256" key="3">
    <source>
        <dbReference type="SAM" id="SignalP"/>
    </source>
</evidence>
<dbReference type="InterPro" id="IPR052479">
    <property type="entry name" value="GPI-anchor_Adhesion_Reg"/>
</dbReference>
<sequence length="250" mass="27270">MRLTSLLAAALAAPSALALSISGPSSSAFWVANTSNVITWTSNASDPATVDIIVVNSNASTLNGAFSIANAVSVTSQTFTVTNVTLRVGSGYAVEFVNPDNTSQVLATSDTFSVMPGGSTPRPARKRLLLGIRRRRRVLLRVRRELGLRVRLERSLQLRLRRGREHHDQRRPRRAPRARCGSSGRARRRRGGALSPVDAWILVKSVPGKEGRRLGLVAAGPFLVQMVSERLHARGRAARRSFCPARSLWF</sequence>
<keyword evidence="1 3" id="KW-0732">Signal</keyword>
<evidence type="ECO:0000259" key="4">
    <source>
        <dbReference type="Pfam" id="PF10342"/>
    </source>
</evidence>
<feature type="region of interest" description="Disordered" evidence="2">
    <location>
        <begin position="162"/>
        <end position="191"/>
    </location>
</feature>
<dbReference type="EMBL" id="KB445801">
    <property type="protein sequence ID" value="EMD34893.1"/>
    <property type="molecule type" value="Genomic_DNA"/>
</dbReference>
<dbReference type="PANTHER" id="PTHR35185:SF1">
    <property type="entry name" value="UPF0619 GPI-ANCHORED MEMBRANE PROTEIN C1322.10"/>
    <property type="match status" value="1"/>
</dbReference>